<evidence type="ECO:0000256" key="1">
    <source>
        <dbReference type="ARBA" id="ARBA00004141"/>
    </source>
</evidence>
<keyword evidence="5 14" id="KW-0812">Transmembrane</keyword>
<dbReference type="Proteomes" id="UP000028839">
    <property type="component" value="Unassembled WGS sequence"/>
</dbReference>
<evidence type="ECO:0000256" key="11">
    <source>
        <dbReference type="ARBA" id="ARBA00023136"/>
    </source>
</evidence>
<evidence type="ECO:0000256" key="7">
    <source>
        <dbReference type="ARBA" id="ARBA00022967"/>
    </source>
</evidence>
<gene>
    <name evidence="18" type="ORF">IB75_06495</name>
</gene>
<dbReference type="InterPro" id="IPR002429">
    <property type="entry name" value="CcO_II-like_C"/>
</dbReference>
<comment type="cofactor">
    <cofactor evidence="15">
        <name>Cu cation</name>
        <dbReference type="ChEBI" id="CHEBI:23378"/>
    </cofactor>
    <text evidence="15">Binds a copper A center.</text>
</comment>
<keyword evidence="4 14" id="KW-0679">Respiratory chain</keyword>
<evidence type="ECO:0000256" key="3">
    <source>
        <dbReference type="ARBA" id="ARBA00022448"/>
    </source>
</evidence>
<evidence type="ECO:0000256" key="16">
    <source>
        <dbReference type="SAM" id="Phobius"/>
    </source>
</evidence>
<dbReference type="InterPro" id="IPR036257">
    <property type="entry name" value="Cyt_c_oxidase_su2_TM_sf"/>
</dbReference>
<evidence type="ECO:0000256" key="2">
    <source>
        <dbReference type="ARBA" id="ARBA00007866"/>
    </source>
</evidence>
<dbReference type="GO" id="GO:0005886">
    <property type="term" value="C:plasma membrane"/>
    <property type="evidence" value="ECO:0007669"/>
    <property type="project" value="UniProtKB-SubCell"/>
</dbReference>
<keyword evidence="10 15" id="KW-0186">Copper</keyword>
<evidence type="ECO:0000256" key="9">
    <source>
        <dbReference type="ARBA" id="ARBA00022989"/>
    </source>
</evidence>
<dbReference type="GO" id="GO:0016491">
    <property type="term" value="F:oxidoreductase activity"/>
    <property type="evidence" value="ECO:0007669"/>
    <property type="project" value="InterPro"/>
</dbReference>
<dbReference type="SUPFAM" id="SSF81464">
    <property type="entry name" value="Cytochrome c oxidase subunit II-like, transmembrane region"/>
    <property type="match status" value="1"/>
</dbReference>
<evidence type="ECO:0000256" key="12">
    <source>
        <dbReference type="ARBA" id="ARBA00024688"/>
    </source>
</evidence>
<dbReference type="HOGENOM" id="CLU_036876_4_3_6"/>
<dbReference type="InterPro" id="IPR014222">
    <property type="entry name" value="Cyt_c_oxidase_su2"/>
</dbReference>
<sequence>MMEGFGSFLGEASSLSRHFDTLFLALFILCSLVTIIITFLIIFFAVKYRRGAKVNRFTVRKSTAIEFVWTLIPFGLFLAIFVWAAYFYTELLFPPDDEMVDLDIAVVGKQWMWKLQHPNGKREINKLHVPLGKNIRLTMVSQDVIHSFFIPAFRIKHDVLPGRYSTIWFRPIKLGEYHLFCAEYCGTDHSRMRGKVVVMEPSDYAQWLQQK</sequence>
<dbReference type="Pfam" id="PF02790">
    <property type="entry name" value="COX2_TM"/>
    <property type="match status" value="1"/>
</dbReference>
<dbReference type="EMBL" id="JPGN01000036">
    <property type="protein sequence ID" value="KFI19833.1"/>
    <property type="molecule type" value="Genomic_DNA"/>
</dbReference>
<accession>A0A0E2Z2F9</accession>
<keyword evidence="11 16" id="KW-0472">Membrane</keyword>
<reference evidence="18 19" key="1">
    <citation type="submission" date="2014-07" db="EMBL/GenBank/DDBJ databases">
        <title>Comparative analysis of Nitrosococcus oceani genome inventories of strains from Pacific and Atlantic gyres.</title>
        <authorList>
            <person name="Lim C.K."/>
            <person name="Wang L."/>
            <person name="Sayavedra-Soto L.A."/>
            <person name="Klotz M.G."/>
        </authorList>
    </citation>
    <scope>NUCLEOTIDE SEQUENCE [LARGE SCALE GENOMIC DNA]</scope>
    <source>
        <strain evidence="18 19">C-27</strain>
    </source>
</reference>
<dbReference type="PANTHER" id="PTHR22888">
    <property type="entry name" value="CYTOCHROME C OXIDASE, SUBUNIT II"/>
    <property type="match status" value="1"/>
</dbReference>
<name>A0A0E2Z2F9_9GAMM</name>
<dbReference type="Gene3D" id="2.60.40.420">
    <property type="entry name" value="Cupredoxins - blue copper proteins"/>
    <property type="match status" value="1"/>
</dbReference>
<evidence type="ECO:0000256" key="13">
    <source>
        <dbReference type="ARBA" id="ARBA00047816"/>
    </source>
</evidence>
<dbReference type="PROSITE" id="PS00078">
    <property type="entry name" value="COX2"/>
    <property type="match status" value="1"/>
</dbReference>
<comment type="function">
    <text evidence="12 15">Subunits I and II form the functional core of the enzyme complex. Electrons originating in cytochrome c are transferred via heme a and Cu(A) to the binuclear center formed by heme a3 and Cu(B).</text>
</comment>
<evidence type="ECO:0000256" key="5">
    <source>
        <dbReference type="ARBA" id="ARBA00022692"/>
    </source>
</evidence>
<feature type="transmembrane region" description="Helical" evidence="16">
    <location>
        <begin position="67"/>
        <end position="88"/>
    </location>
</feature>
<evidence type="ECO:0000256" key="14">
    <source>
        <dbReference type="RuleBase" id="RU000456"/>
    </source>
</evidence>
<keyword evidence="7" id="KW-1278">Translocase</keyword>
<dbReference type="Pfam" id="PF00116">
    <property type="entry name" value="COX2"/>
    <property type="match status" value="1"/>
</dbReference>
<dbReference type="NCBIfam" id="TIGR02866">
    <property type="entry name" value="CoxB"/>
    <property type="match status" value="1"/>
</dbReference>
<dbReference type="PANTHER" id="PTHR22888:SF9">
    <property type="entry name" value="CYTOCHROME C OXIDASE SUBUNIT 2"/>
    <property type="match status" value="1"/>
</dbReference>
<dbReference type="Gene3D" id="1.10.287.90">
    <property type="match status" value="1"/>
</dbReference>
<keyword evidence="6 15" id="KW-0479">Metal-binding</keyword>
<dbReference type="InterPro" id="IPR045187">
    <property type="entry name" value="CcO_II"/>
</dbReference>
<feature type="domain" description="Cytochrome oxidase subunit II copper A binding" evidence="17">
    <location>
        <begin position="99"/>
        <end position="210"/>
    </location>
</feature>
<evidence type="ECO:0000313" key="18">
    <source>
        <dbReference type="EMBL" id="KFI19833.1"/>
    </source>
</evidence>
<protein>
    <recommendedName>
        <fullName evidence="15">Cytochrome c oxidase subunit 2</fullName>
        <ecNumber evidence="15">7.1.1.9</ecNumber>
    </recommendedName>
</protein>
<organism evidence="18 19">
    <name type="scientific">Nitrosococcus oceani C-27</name>
    <dbReference type="NCBI Taxonomy" id="314279"/>
    <lineage>
        <taxon>Bacteria</taxon>
        <taxon>Pseudomonadati</taxon>
        <taxon>Pseudomonadota</taxon>
        <taxon>Gammaproteobacteria</taxon>
        <taxon>Chromatiales</taxon>
        <taxon>Chromatiaceae</taxon>
        <taxon>Nitrosococcus</taxon>
    </lineage>
</organism>
<dbReference type="GO" id="GO:0042773">
    <property type="term" value="P:ATP synthesis coupled electron transport"/>
    <property type="evidence" value="ECO:0007669"/>
    <property type="project" value="TreeGrafter"/>
</dbReference>
<comment type="similarity">
    <text evidence="2 14">Belongs to the cytochrome c oxidase subunit 2 family.</text>
</comment>
<dbReference type="AlphaFoldDB" id="A0A0E2Z2F9"/>
<keyword evidence="9 16" id="KW-1133">Transmembrane helix</keyword>
<dbReference type="EC" id="7.1.1.9" evidence="15"/>
<comment type="catalytic activity">
    <reaction evidence="13 15">
        <text>4 Fe(II)-[cytochrome c] + O2 + 8 H(+)(in) = 4 Fe(III)-[cytochrome c] + 2 H2O + 4 H(+)(out)</text>
        <dbReference type="Rhea" id="RHEA:11436"/>
        <dbReference type="Rhea" id="RHEA-COMP:10350"/>
        <dbReference type="Rhea" id="RHEA-COMP:14399"/>
        <dbReference type="ChEBI" id="CHEBI:15377"/>
        <dbReference type="ChEBI" id="CHEBI:15378"/>
        <dbReference type="ChEBI" id="CHEBI:15379"/>
        <dbReference type="ChEBI" id="CHEBI:29033"/>
        <dbReference type="ChEBI" id="CHEBI:29034"/>
        <dbReference type="EC" id="7.1.1.9"/>
    </reaction>
</comment>
<dbReference type="SUPFAM" id="SSF49503">
    <property type="entry name" value="Cupredoxins"/>
    <property type="match status" value="1"/>
</dbReference>
<proteinExistence type="inferred from homology"/>
<dbReference type="GO" id="GO:0004129">
    <property type="term" value="F:cytochrome-c oxidase activity"/>
    <property type="evidence" value="ECO:0007669"/>
    <property type="project" value="UniProtKB-EC"/>
</dbReference>
<evidence type="ECO:0000256" key="4">
    <source>
        <dbReference type="ARBA" id="ARBA00022660"/>
    </source>
</evidence>
<comment type="caution">
    <text evidence="18">The sequence shown here is derived from an EMBL/GenBank/DDBJ whole genome shotgun (WGS) entry which is preliminary data.</text>
</comment>
<dbReference type="InterPro" id="IPR011759">
    <property type="entry name" value="Cyt_c_oxidase_su2_TM_dom"/>
</dbReference>
<dbReference type="GO" id="GO:0005507">
    <property type="term" value="F:copper ion binding"/>
    <property type="evidence" value="ECO:0007669"/>
    <property type="project" value="InterPro"/>
</dbReference>
<comment type="subcellular location">
    <subcellularLocation>
        <location evidence="14">Cell membrane</location>
        <topology evidence="14">Multi-pass membrane protein</topology>
    </subcellularLocation>
    <subcellularLocation>
        <location evidence="1">Membrane</location>
        <topology evidence="1">Multi-pass membrane protein</topology>
    </subcellularLocation>
</comment>
<evidence type="ECO:0000313" key="19">
    <source>
        <dbReference type="Proteomes" id="UP000028839"/>
    </source>
</evidence>
<keyword evidence="8 14" id="KW-0249">Electron transport</keyword>
<evidence type="ECO:0000256" key="8">
    <source>
        <dbReference type="ARBA" id="ARBA00022982"/>
    </source>
</evidence>
<keyword evidence="3 14" id="KW-0813">Transport</keyword>
<feature type="transmembrane region" description="Helical" evidence="16">
    <location>
        <begin position="22"/>
        <end position="46"/>
    </location>
</feature>
<dbReference type="InterPro" id="IPR008972">
    <property type="entry name" value="Cupredoxin"/>
</dbReference>
<dbReference type="CDD" id="cd13915">
    <property type="entry name" value="CuRO_HCO_II_like_2"/>
    <property type="match status" value="1"/>
</dbReference>
<evidence type="ECO:0000256" key="6">
    <source>
        <dbReference type="ARBA" id="ARBA00022723"/>
    </source>
</evidence>
<dbReference type="InterPro" id="IPR001505">
    <property type="entry name" value="Copper_CuA"/>
</dbReference>
<evidence type="ECO:0000259" key="17">
    <source>
        <dbReference type="PROSITE" id="PS50857"/>
    </source>
</evidence>
<dbReference type="PROSITE" id="PS50857">
    <property type="entry name" value="COX2_CUA"/>
    <property type="match status" value="1"/>
</dbReference>
<evidence type="ECO:0000256" key="15">
    <source>
        <dbReference type="RuleBase" id="RU004024"/>
    </source>
</evidence>
<evidence type="ECO:0000256" key="10">
    <source>
        <dbReference type="ARBA" id="ARBA00023008"/>
    </source>
</evidence>
<dbReference type="OrthoDB" id="9781261at2"/>